<reference evidence="2" key="1">
    <citation type="submission" date="2015-09" db="EMBL/GenBank/DDBJ databases">
        <authorList>
            <person name="Rodrigo-Torres L."/>
            <person name="Arahal D.R."/>
        </authorList>
    </citation>
    <scope>NUCLEOTIDE SEQUENCE [LARGE SCALE GENOMIC DNA]</scope>
    <source>
        <strain evidence="2">CECT 4293</strain>
    </source>
</reference>
<dbReference type="EMBL" id="CYPS01000028">
    <property type="protein sequence ID" value="CUH42782.1"/>
    <property type="molecule type" value="Genomic_DNA"/>
</dbReference>
<dbReference type="AlphaFoldDB" id="A0A0P1EJV5"/>
<sequence length="76" mass="8580">MKCSQENTKDLPIKVPETMKGKRAGVFFLLNEIEQRKCRSKQAESSEKVVVKSPGLIKQSNAQPKTLPPTDEFIFT</sequence>
<protein>
    <submittedName>
        <fullName evidence="1">Uncharacterized protein</fullName>
    </submittedName>
</protein>
<dbReference type="Proteomes" id="UP000050786">
    <property type="component" value="Unassembled WGS sequence"/>
</dbReference>
<name>A0A0P1EJV5_9RHOB</name>
<keyword evidence="2" id="KW-1185">Reference proteome</keyword>
<evidence type="ECO:0000313" key="2">
    <source>
        <dbReference type="Proteomes" id="UP000050786"/>
    </source>
</evidence>
<proteinExistence type="predicted"/>
<organism evidence="1 2">
    <name type="scientific">Ruegeria atlantica</name>
    <dbReference type="NCBI Taxonomy" id="81569"/>
    <lineage>
        <taxon>Bacteria</taxon>
        <taxon>Pseudomonadati</taxon>
        <taxon>Pseudomonadota</taxon>
        <taxon>Alphaproteobacteria</taxon>
        <taxon>Rhodobacterales</taxon>
        <taxon>Roseobacteraceae</taxon>
        <taxon>Ruegeria</taxon>
    </lineage>
</organism>
<evidence type="ECO:0000313" key="1">
    <source>
        <dbReference type="EMBL" id="CUH42782.1"/>
    </source>
</evidence>
<accession>A0A0P1EJV5</accession>
<gene>
    <name evidence="1" type="ORF">RUM4293_01671</name>
</gene>